<feature type="compositionally biased region" description="Basic and acidic residues" evidence="1">
    <location>
        <begin position="218"/>
        <end position="232"/>
    </location>
</feature>
<organism evidence="4 5">
    <name type="scientific">Tumidithrix elongata BACA0141</name>
    <dbReference type="NCBI Taxonomy" id="2716417"/>
    <lineage>
        <taxon>Bacteria</taxon>
        <taxon>Bacillati</taxon>
        <taxon>Cyanobacteriota</taxon>
        <taxon>Cyanophyceae</taxon>
        <taxon>Pseudanabaenales</taxon>
        <taxon>Pseudanabaenaceae</taxon>
        <taxon>Tumidithrix</taxon>
        <taxon>Tumidithrix elongata</taxon>
    </lineage>
</organism>
<feature type="compositionally biased region" description="Pro residues" evidence="1">
    <location>
        <begin position="488"/>
        <end position="497"/>
    </location>
</feature>
<sequence length="497" mass="54583">MQNLPHYSTYRSLLAKKQGKGFSEAEVQEILCQVLAQLASLHDRNQVHGSISLDTVVYDRDQKQTVLLDGTGTNHRSYLAPEILQTGQATLAADIYALGVVAIVLLTGLPPESLKAPNDTWNWRDRCTASDRFAQILHIALFAAPTFRYVNAGRMLQSLQPIMATSPLTIATPAIASPPTIHNEFIPPLPPLPPKISAEDLREELILDLEETFNLESDRRDLGKSQEPDKNHQTIPDLTGYKKKKSAKGKFTANTKAKTRILLVILLGLGVPAVALVGGYCLIQSKFSTATPSKDLLPINAIVPISISTLERTRIYIDEIEKAEKKMDKLLALAQDKYKNTGNLTEVKTMLLAVPSNSRIRPKADKLLSQWQQDAKKNGALIEKAEKAVNEGNWQVAIDTIKGISSTPYWQKRGSKIAEIAKQRLASSIAPPLSPIQVAPPPAVPLEPEVVPFQAPIPQDPIPSVQEPPSYYQPSPPERSYPETYSAPAPPPPRVAQ</sequence>
<keyword evidence="2" id="KW-0472">Membrane</keyword>
<keyword evidence="5" id="KW-1185">Reference proteome</keyword>
<dbReference type="Proteomes" id="UP001333818">
    <property type="component" value="Unassembled WGS sequence"/>
</dbReference>
<dbReference type="GO" id="GO:0005524">
    <property type="term" value="F:ATP binding"/>
    <property type="evidence" value="ECO:0007669"/>
    <property type="project" value="InterPro"/>
</dbReference>
<reference evidence="4" key="1">
    <citation type="submission" date="2024-01" db="EMBL/GenBank/DDBJ databases">
        <title>Bank of Algae and Cyanobacteria of the Azores (BACA) strain genomes.</title>
        <authorList>
            <person name="Luz R."/>
            <person name="Cordeiro R."/>
            <person name="Fonseca A."/>
            <person name="Goncalves V."/>
        </authorList>
    </citation>
    <scope>NUCLEOTIDE SEQUENCE</scope>
    <source>
        <strain evidence="4">BACA0141</strain>
    </source>
</reference>
<evidence type="ECO:0000313" key="5">
    <source>
        <dbReference type="Proteomes" id="UP001333818"/>
    </source>
</evidence>
<keyword evidence="2" id="KW-1133">Transmembrane helix</keyword>
<dbReference type="Gene3D" id="1.10.510.10">
    <property type="entry name" value="Transferase(Phosphotransferase) domain 1"/>
    <property type="match status" value="1"/>
</dbReference>
<dbReference type="PROSITE" id="PS50011">
    <property type="entry name" value="PROTEIN_KINASE_DOM"/>
    <property type="match status" value="1"/>
</dbReference>
<dbReference type="AlphaFoldDB" id="A0AAW9Q9J6"/>
<feature type="region of interest" description="Disordered" evidence="1">
    <location>
        <begin position="218"/>
        <end position="237"/>
    </location>
</feature>
<dbReference type="InterPro" id="IPR000719">
    <property type="entry name" value="Prot_kinase_dom"/>
</dbReference>
<dbReference type="EMBL" id="JAZBJZ010000183">
    <property type="protein sequence ID" value="MEE3719873.1"/>
    <property type="molecule type" value="Genomic_DNA"/>
</dbReference>
<feature type="domain" description="Protein kinase" evidence="3">
    <location>
        <begin position="1"/>
        <end position="235"/>
    </location>
</feature>
<evidence type="ECO:0000259" key="3">
    <source>
        <dbReference type="PROSITE" id="PS50011"/>
    </source>
</evidence>
<dbReference type="InterPro" id="IPR053083">
    <property type="entry name" value="TF_kinase-domain_protein"/>
</dbReference>
<proteinExistence type="predicted"/>
<evidence type="ECO:0000313" key="4">
    <source>
        <dbReference type="EMBL" id="MEE3719873.1"/>
    </source>
</evidence>
<feature type="region of interest" description="Disordered" evidence="1">
    <location>
        <begin position="448"/>
        <end position="497"/>
    </location>
</feature>
<feature type="transmembrane region" description="Helical" evidence="2">
    <location>
        <begin position="261"/>
        <end position="283"/>
    </location>
</feature>
<dbReference type="SUPFAM" id="SSF56112">
    <property type="entry name" value="Protein kinase-like (PK-like)"/>
    <property type="match status" value="1"/>
</dbReference>
<dbReference type="RefSeq" id="WP_330486309.1">
    <property type="nucleotide sequence ID" value="NZ_JAZBJZ010000183.1"/>
</dbReference>
<protein>
    <recommendedName>
        <fullName evidence="3">Protein kinase domain-containing protein</fullName>
    </recommendedName>
</protein>
<evidence type="ECO:0000256" key="1">
    <source>
        <dbReference type="SAM" id="MobiDB-lite"/>
    </source>
</evidence>
<keyword evidence="2" id="KW-0812">Transmembrane</keyword>
<evidence type="ECO:0000256" key="2">
    <source>
        <dbReference type="SAM" id="Phobius"/>
    </source>
</evidence>
<comment type="caution">
    <text evidence="4">The sequence shown here is derived from an EMBL/GenBank/DDBJ whole genome shotgun (WGS) entry which is preliminary data.</text>
</comment>
<dbReference type="GO" id="GO:0004672">
    <property type="term" value="F:protein kinase activity"/>
    <property type="evidence" value="ECO:0007669"/>
    <property type="project" value="InterPro"/>
</dbReference>
<dbReference type="InterPro" id="IPR011009">
    <property type="entry name" value="Kinase-like_dom_sf"/>
</dbReference>
<accession>A0AAW9Q9J6</accession>
<feature type="compositionally biased region" description="Low complexity" evidence="1">
    <location>
        <begin position="463"/>
        <end position="473"/>
    </location>
</feature>
<name>A0AAW9Q9J6_9CYAN</name>
<dbReference type="PANTHER" id="PTHR44305">
    <property type="entry name" value="SI:DKEY-192D15.2-RELATED"/>
    <property type="match status" value="1"/>
</dbReference>
<gene>
    <name evidence="4" type="ORF">V2H45_24330</name>
</gene>